<accession>A0A0C2NI18</accession>
<dbReference type="InterPro" id="IPR036186">
    <property type="entry name" value="Serpin_sf"/>
</dbReference>
<evidence type="ECO:0000259" key="1">
    <source>
        <dbReference type="Pfam" id="PF00079"/>
    </source>
</evidence>
<keyword evidence="3" id="KW-1185">Reference proteome</keyword>
<dbReference type="Pfam" id="PF00079">
    <property type="entry name" value="Serpin"/>
    <property type="match status" value="1"/>
</dbReference>
<evidence type="ECO:0000313" key="2">
    <source>
        <dbReference type="EMBL" id="KII73637.1"/>
    </source>
</evidence>
<protein>
    <recommendedName>
        <fullName evidence="1">Serpin domain-containing protein</fullName>
    </recommendedName>
</protein>
<reference evidence="2 3" key="1">
    <citation type="journal article" date="2014" name="Genome Biol. Evol.">
        <title>The genome of the myxosporean Thelohanellus kitauei shows adaptations to nutrient acquisition within its fish host.</title>
        <authorList>
            <person name="Yang Y."/>
            <person name="Xiong J."/>
            <person name="Zhou Z."/>
            <person name="Huo F."/>
            <person name="Miao W."/>
            <person name="Ran C."/>
            <person name="Liu Y."/>
            <person name="Zhang J."/>
            <person name="Feng J."/>
            <person name="Wang M."/>
            <person name="Wang M."/>
            <person name="Wang L."/>
            <person name="Yao B."/>
        </authorList>
    </citation>
    <scope>NUCLEOTIDE SEQUENCE [LARGE SCALE GENOMIC DNA]</scope>
    <source>
        <strain evidence="2">Wuqing</strain>
    </source>
</reference>
<dbReference type="Gene3D" id="2.30.39.10">
    <property type="entry name" value="Alpha-1-antitrypsin, domain 1"/>
    <property type="match status" value="1"/>
</dbReference>
<dbReference type="InterPro" id="IPR042185">
    <property type="entry name" value="Serpin_sf_2"/>
</dbReference>
<dbReference type="Proteomes" id="UP000031668">
    <property type="component" value="Unassembled WGS sequence"/>
</dbReference>
<comment type="caution">
    <text evidence="2">The sequence shown here is derived from an EMBL/GenBank/DDBJ whole genome shotgun (WGS) entry which is preliminary data.</text>
</comment>
<dbReference type="InterPro" id="IPR023796">
    <property type="entry name" value="Serpin_dom"/>
</dbReference>
<proteinExistence type="predicted"/>
<dbReference type="EMBL" id="JWZT01000743">
    <property type="protein sequence ID" value="KII73637.1"/>
    <property type="molecule type" value="Genomic_DNA"/>
</dbReference>
<name>A0A0C2NI18_THEKT</name>
<feature type="domain" description="Serpin" evidence="1">
    <location>
        <begin position="11"/>
        <end position="107"/>
    </location>
</feature>
<dbReference type="OrthoDB" id="9518664at2759"/>
<sequence>MEVPFHYIIYETLPADLKLLIINEYFVGFKFMNSAKKKYSKRSTFIDKNNRKIKVTMMRMVDFFRFFNDTQLKASVFFIDLTLNGTYAALVVPHNDNNPKNIVNNLNV</sequence>
<organism evidence="2 3">
    <name type="scientific">Thelohanellus kitauei</name>
    <name type="common">Myxosporean</name>
    <dbReference type="NCBI Taxonomy" id="669202"/>
    <lineage>
        <taxon>Eukaryota</taxon>
        <taxon>Metazoa</taxon>
        <taxon>Cnidaria</taxon>
        <taxon>Myxozoa</taxon>
        <taxon>Myxosporea</taxon>
        <taxon>Bivalvulida</taxon>
        <taxon>Platysporina</taxon>
        <taxon>Myxobolidae</taxon>
        <taxon>Thelohanellus</taxon>
    </lineage>
</organism>
<dbReference type="AlphaFoldDB" id="A0A0C2NI18"/>
<gene>
    <name evidence="2" type="ORF">RF11_08253</name>
</gene>
<evidence type="ECO:0000313" key="3">
    <source>
        <dbReference type="Proteomes" id="UP000031668"/>
    </source>
</evidence>
<dbReference type="SUPFAM" id="SSF56574">
    <property type="entry name" value="Serpins"/>
    <property type="match status" value="1"/>
</dbReference>